<proteinExistence type="inferred from homology"/>
<dbReference type="PANTHER" id="PTHR42755">
    <property type="entry name" value="3-DEOXY-MANNO-OCTULOSONATE CYTIDYLYLTRANSFERASE"/>
    <property type="match status" value="1"/>
</dbReference>
<dbReference type="InterPro" id="IPR039901">
    <property type="entry name" value="Kdotransferase"/>
</dbReference>
<feature type="site" description="Transition state stabilizer" evidence="8">
    <location>
        <position position="207"/>
    </location>
</feature>
<organism evidence="11 12">
    <name type="scientific">Desulfonema limicola</name>
    <dbReference type="NCBI Taxonomy" id="45656"/>
    <lineage>
        <taxon>Bacteria</taxon>
        <taxon>Pseudomonadati</taxon>
        <taxon>Thermodesulfobacteriota</taxon>
        <taxon>Desulfobacteria</taxon>
        <taxon>Desulfobacterales</taxon>
        <taxon>Desulfococcaceae</taxon>
        <taxon>Desulfonema</taxon>
    </lineage>
</organism>
<dbReference type="Pfam" id="PF04413">
    <property type="entry name" value="Glycos_transf_N"/>
    <property type="match status" value="1"/>
</dbReference>
<dbReference type="AlphaFoldDB" id="A0A975GII8"/>
<dbReference type="GO" id="GO:0009245">
    <property type="term" value="P:lipid A biosynthetic process"/>
    <property type="evidence" value="ECO:0007669"/>
    <property type="project" value="TreeGrafter"/>
</dbReference>
<dbReference type="Gene3D" id="3.40.50.2000">
    <property type="entry name" value="Glycogen Phosphorylase B"/>
    <property type="match status" value="1"/>
</dbReference>
<keyword evidence="9" id="KW-1003">Cell membrane</keyword>
<feature type="site" description="Transition state stabilizer" evidence="8">
    <location>
        <position position="131"/>
    </location>
</feature>
<evidence type="ECO:0000256" key="6">
    <source>
        <dbReference type="ARBA" id="ARBA00049183"/>
    </source>
</evidence>
<evidence type="ECO:0000313" key="12">
    <source>
        <dbReference type="Proteomes" id="UP000663720"/>
    </source>
</evidence>
<evidence type="ECO:0000256" key="9">
    <source>
        <dbReference type="RuleBase" id="RU365103"/>
    </source>
</evidence>
<dbReference type="KEGG" id="dli:dnl_50300"/>
<evidence type="ECO:0000256" key="3">
    <source>
        <dbReference type="ARBA" id="ARBA00019077"/>
    </source>
</evidence>
<keyword evidence="12" id="KW-1185">Reference proteome</keyword>
<comment type="similarity">
    <text evidence="9">Belongs to the glycosyltransferase group 1 family.</text>
</comment>
<dbReference type="GO" id="GO:0005886">
    <property type="term" value="C:plasma membrane"/>
    <property type="evidence" value="ECO:0007669"/>
    <property type="project" value="UniProtKB-SubCell"/>
</dbReference>
<feature type="active site" description="Proton acceptor" evidence="7">
    <location>
        <position position="58"/>
    </location>
</feature>
<keyword evidence="9" id="KW-0448">Lipopolysaccharide biosynthesis</keyword>
<dbReference type="InterPro" id="IPR038107">
    <property type="entry name" value="Glycos_transf_N_sf"/>
</dbReference>
<evidence type="ECO:0000256" key="1">
    <source>
        <dbReference type="ARBA" id="ARBA00004713"/>
    </source>
</evidence>
<gene>
    <name evidence="11" type="ORF">dnl_50300</name>
</gene>
<evidence type="ECO:0000256" key="7">
    <source>
        <dbReference type="PIRSR" id="PIRSR639901-1"/>
    </source>
</evidence>
<keyword evidence="9" id="KW-0472">Membrane</keyword>
<comment type="subcellular location">
    <subcellularLocation>
        <location evidence="9">Cell membrane</location>
    </subcellularLocation>
</comment>
<dbReference type="PANTHER" id="PTHR42755:SF1">
    <property type="entry name" value="3-DEOXY-D-MANNO-OCTULOSONIC ACID TRANSFERASE, MITOCHONDRIAL-RELATED"/>
    <property type="match status" value="1"/>
</dbReference>
<reference evidence="11" key="1">
    <citation type="journal article" date="2021" name="Microb. Physiol.">
        <title>Proteogenomic Insights into the Physiology of Marine, Sulfate-Reducing, Filamentous Desulfonema limicola and Desulfonema magnum.</title>
        <authorList>
            <person name="Schnaars V."/>
            <person name="Wohlbrand L."/>
            <person name="Scheve S."/>
            <person name="Hinrichs C."/>
            <person name="Reinhardt R."/>
            <person name="Rabus R."/>
        </authorList>
    </citation>
    <scope>NUCLEOTIDE SEQUENCE</scope>
    <source>
        <strain evidence="11">5ac10</strain>
    </source>
</reference>
<evidence type="ECO:0000313" key="11">
    <source>
        <dbReference type="EMBL" id="QTA82650.1"/>
    </source>
</evidence>
<dbReference type="EMBL" id="CP061799">
    <property type="protein sequence ID" value="QTA82650.1"/>
    <property type="molecule type" value="Genomic_DNA"/>
</dbReference>
<protein>
    <recommendedName>
        <fullName evidence="3 9">3-deoxy-D-manno-octulosonic acid transferase</fullName>
        <shortName evidence="9">Kdo transferase</shortName>
        <ecNumber evidence="2 9">2.4.99.12</ecNumber>
    </recommendedName>
    <alternativeName>
        <fullName evidence="5 9">Lipid IV(A) 3-deoxy-D-manno-octulosonic acid transferase</fullName>
    </alternativeName>
</protein>
<dbReference type="GO" id="GO:0009244">
    <property type="term" value="P:lipopolysaccharide core region biosynthetic process"/>
    <property type="evidence" value="ECO:0007669"/>
    <property type="project" value="UniProtKB-UniRule"/>
</dbReference>
<dbReference type="Gene3D" id="3.40.50.11720">
    <property type="entry name" value="3-Deoxy-D-manno-octulosonic-acid transferase, N-terminal domain"/>
    <property type="match status" value="1"/>
</dbReference>
<evidence type="ECO:0000256" key="8">
    <source>
        <dbReference type="PIRSR" id="PIRSR639901-2"/>
    </source>
</evidence>
<name>A0A975GII8_9BACT</name>
<comment type="pathway">
    <text evidence="1 9">Bacterial outer membrane biogenesis; LPS core biosynthesis.</text>
</comment>
<dbReference type="RefSeq" id="WP_207688547.1">
    <property type="nucleotide sequence ID" value="NZ_CP061799.1"/>
</dbReference>
<comment type="catalytic activity">
    <reaction evidence="6 9">
        <text>lipid IVA (E. coli) + CMP-3-deoxy-beta-D-manno-octulosonate = alpha-Kdo-(2-&gt;6)-lipid IVA (E. coli) + CMP + H(+)</text>
        <dbReference type="Rhea" id="RHEA:28066"/>
        <dbReference type="ChEBI" id="CHEBI:15378"/>
        <dbReference type="ChEBI" id="CHEBI:58603"/>
        <dbReference type="ChEBI" id="CHEBI:60364"/>
        <dbReference type="ChEBI" id="CHEBI:60377"/>
        <dbReference type="ChEBI" id="CHEBI:85987"/>
        <dbReference type="EC" id="2.4.99.12"/>
    </reaction>
</comment>
<feature type="domain" description="3-deoxy-D-manno-octulosonic-acid transferase N-terminal" evidence="10">
    <location>
        <begin position="47"/>
        <end position="209"/>
    </location>
</feature>
<comment type="function">
    <text evidence="9">Involved in lipopolysaccharide (LPS) biosynthesis. Catalyzes the transfer of 3-deoxy-D-manno-octulosonate (Kdo) residue(s) from CMP-Kdo to lipid IV(A), the tetraacyldisaccharide-1,4'-bisphosphate precursor of lipid A.</text>
</comment>
<sequence length="442" mass="50297">MPEPLPEKAFFKFYDMLWSLAIPFLKHNKRIAQGYNQRILKQKLFYADLWIQAASVGEAYLAVEIINNLPYSDQLRILITTSTSQGIEILTKAFPPLENRNIQAAYFPFDKPCIMQSAVKNVCPRLMVILETEIWPGLIWALKKQKVKIFIVNGRLSLKSLKNYKIWPGLWKHLSPDKILAVSREDAERFKLLFGSGSSVALMNNIKFDRIDLNLPGVSNNLKTFFKDNIPVLVLGSVRGDEEELIEKIIIYVYSRNPGVIICIFPRHLHRVNSWSKRLNKGNTAWRLRSRLGSEVPGGTIVLWDIFGELASMYELAKAVFVGASLVPLGGQNFIEPLAAGIRPVIGPYWKDFKWAGLQLFDQGLVREGKNWQEAAELLNADLENPLDRESIRKQAAGYLQKHQGGTKQACQIIFDFLKSYVTVYIKQNNESKKETLNNAGN</sequence>
<dbReference type="Proteomes" id="UP000663720">
    <property type="component" value="Chromosome"/>
</dbReference>
<evidence type="ECO:0000259" key="10">
    <source>
        <dbReference type="Pfam" id="PF04413"/>
    </source>
</evidence>
<evidence type="ECO:0000256" key="5">
    <source>
        <dbReference type="ARBA" id="ARBA00031445"/>
    </source>
</evidence>
<dbReference type="GO" id="GO:0043842">
    <property type="term" value="F:Kdo transferase activity"/>
    <property type="evidence" value="ECO:0007669"/>
    <property type="project" value="UniProtKB-EC"/>
</dbReference>
<dbReference type="EC" id="2.4.99.12" evidence="2 9"/>
<accession>A0A975GII8</accession>
<keyword evidence="4 9" id="KW-0808">Transferase</keyword>
<evidence type="ECO:0000256" key="4">
    <source>
        <dbReference type="ARBA" id="ARBA00022679"/>
    </source>
</evidence>
<dbReference type="InterPro" id="IPR007507">
    <property type="entry name" value="Glycos_transf_N"/>
</dbReference>
<evidence type="ECO:0000256" key="2">
    <source>
        <dbReference type="ARBA" id="ARBA00012621"/>
    </source>
</evidence>